<accession>A0ABW7ZW44</accession>
<evidence type="ECO:0000313" key="2">
    <source>
        <dbReference type="Proteomes" id="UP001612928"/>
    </source>
</evidence>
<keyword evidence="2" id="KW-1185">Reference proteome</keyword>
<protein>
    <submittedName>
        <fullName evidence="1">Reductase</fullName>
    </submittedName>
</protein>
<dbReference type="Gene3D" id="3.40.50.720">
    <property type="entry name" value="NAD(P)-binding Rossmann-like Domain"/>
    <property type="match status" value="1"/>
</dbReference>
<reference evidence="1 2" key="1">
    <citation type="submission" date="2024-10" db="EMBL/GenBank/DDBJ databases">
        <title>The Natural Products Discovery Center: Release of the First 8490 Sequenced Strains for Exploring Actinobacteria Biosynthetic Diversity.</title>
        <authorList>
            <person name="Kalkreuter E."/>
            <person name="Kautsar S.A."/>
            <person name="Yang D."/>
            <person name="Bader C.D."/>
            <person name="Teijaro C.N."/>
            <person name="Fluegel L."/>
            <person name="Davis C.M."/>
            <person name="Simpson J.R."/>
            <person name="Lauterbach L."/>
            <person name="Steele A.D."/>
            <person name="Gui C."/>
            <person name="Meng S."/>
            <person name="Li G."/>
            <person name="Viehrig K."/>
            <person name="Ye F."/>
            <person name="Su P."/>
            <person name="Kiefer A.F."/>
            <person name="Nichols A."/>
            <person name="Cepeda A.J."/>
            <person name="Yan W."/>
            <person name="Fan B."/>
            <person name="Jiang Y."/>
            <person name="Adhikari A."/>
            <person name="Zheng C.-J."/>
            <person name="Schuster L."/>
            <person name="Cowan T.M."/>
            <person name="Smanski M.J."/>
            <person name="Chevrette M.G."/>
            <person name="De Carvalho L.P.S."/>
            <person name="Shen B."/>
        </authorList>
    </citation>
    <scope>NUCLEOTIDE SEQUENCE [LARGE SCALE GENOMIC DNA]</scope>
    <source>
        <strain evidence="1 2">NPDC049503</strain>
    </source>
</reference>
<dbReference type="InterPro" id="IPR036291">
    <property type="entry name" value="NAD(P)-bd_dom_sf"/>
</dbReference>
<evidence type="ECO:0000313" key="1">
    <source>
        <dbReference type="EMBL" id="MFI7438766.1"/>
    </source>
</evidence>
<sequence>MKDICVIGGNRYFGLRLVELLRDSGARVTVVNRGSGPPPAGVTRLVADRGDEAALAAALAGRAFDVVIDQVCYTPHHATIARRVFGGRTARYVMTSTIEVYDPATSTGIEAAGAPVTEESIDAASWPVRADLPWDDPRRVAGVLGEAASYAEGKRQAEAVLARDSPFAFAAVRSAHVLGVAARDFTGRLKHYVERILAGRPVAVHRDRFPTSFTNDLEIADLLVWAAGAEFTGAVNASSHGELDVTALCDLVAAGTGRTPDYRVVDGGQASPFSFDRYYAMDNGRAERLGFGFSTTAHWLPEAIAAAVRPRKDM</sequence>
<dbReference type="SUPFAM" id="SSF51735">
    <property type="entry name" value="NAD(P)-binding Rossmann-fold domains"/>
    <property type="match status" value="1"/>
</dbReference>
<dbReference type="RefSeq" id="WP_397018304.1">
    <property type="nucleotide sequence ID" value="NZ_JBITMB010000001.1"/>
</dbReference>
<gene>
    <name evidence="1" type="ORF">ACIBP5_02225</name>
</gene>
<dbReference type="Proteomes" id="UP001612928">
    <property type="component" value="Unassembled WGS sequence"/>
</dbReference>
<dbReference type="EMBL" id="JBITMB010000001">
    <property type="protein sequence ID" value="MFI7438766.1"/>
    <property type="molecule type" value="Genomic_DNA"/>
</dbReference>
<organism evidence="1 2">
    <name type="scientific">Nonomuraea indica</name>
    <dbReference type="NCBI Taxonomy" id="1581193"/>
    <lineage>
        <taxon>Bacteria</taxon>
        <taxon>Bacillati</taxon>
        <taxon>Actinomycetota</taxon>
        <taxon>Actinomycetes</taxon>
        <taxon>Streptosporangiales</taxon>
        <taxon>Streptosporangiaceae</taxon>
        <taxon>Nonomuraea</taxon>
    </lineage>
</organism>
<proteinExistence type="predicted"/>
<comment type="caution">
    <text evidence="1">The sequence shown here is derived from an EMBL/GenBank/DDBJ whole genome shotgun (WGS) entry which is preliminary data.</text>
</comment>
<name>A0ABW7ZW44_9ACTN</name>